<dbReference type="Pfam" id="PF08843">
    <property type="entry name" value="AbiEii"/>
    <property type="match status" value="1"/>
</dbReference>
<evidence type="ECO:0000313" key="1">
    <source>
        <dbReference type="EMBL" id="MDT0260755.1"/>
    </source>
</evidence>
<dbReference type="EMBL" id="JAVREH010000004">
    <property type="protein sequence ID" value="MDT0260755.1"/>
    <property type="molecule type" value="Genomic_DNA"/>
</dbReference>
<dbReference type="InterPro" id="IPR014942">
    <property type="entry name" value="AbiEii"/>
</dbReference>
<sequence>MSDADQPTSLTSFQLEAAAVFFQLPASQGFLLAGGAALAAQHLTTRPTQDLDFFTSPGRGEVPAARDEFIAAARTRGWKLQIIRDELTFCRIQITGADELLIDIALDATPGHPPVTSIAGPTLDPSELAGRKVIALFDRAAARDFVDVFVLSSSFGKDELLRLAAEVDAGFDLQVLADMFDMLVRYTDRDLSLGTVDPSAVRKFFADWADQIRTGPAP</sequence>
<keyword evidence="1" id="KW-0808">Transferase</keyword>
<dbReference type="GO" id="GO:0016740">
    <property type="term" value="F:transferase activity"/>
    <property type="evidence" value="ECO:0007669"/>
    <property type="project" value="UniProtKB-KW"/>
</dbReference>
<protein>
    <submittedName>
        <fullName evidence="1">Nucleotidyl transferase AbiEii/AbiGii toxin family protein</fullName>
    </submittedName>
</protein>
<proteinExistence type="predicted"/>
<dbReference type="RefSeq" id="WP_311421907.1">
    <property type="nucleotide sequence ID" value="NZ_JAVREH010000004.1"/>
</dbReference>
<accession>A0ABU2J6Y2</accession>
<gene>
    <name evidence="1" type="ORF">RM423_05035</name>
</gene>
<dbReference type="Proteomes" id="UP001183176">
    <property type="component" value="Unassembled WGS sequence"/>
</dbReference>
<name>A0ABU2J6Y2_9ACTN</name>
<evidence type="ECO:0000313" key="2">
    <source>
        <dbReference type="Proteomes" id="UP001183176"/>
    </source>
</evidence>
<organism evidence="1 2">
    <name type="scientific">Jatrophihabitans lederbergiae</name>
    <dbReference type="NCBI Taxonomy" id="3075547"/>
    <lineage>
        <taxon>Bacteria</taxon>
        <taxon>Bacillati</taxon>
        <taxon>Actinomycetota</taxon>
        <taxon>Actinomycetes</taxon>
        <taxon>Jatrophihabitantales</taxon>
        <taxon>Jatrophihabitantaceae</taxon>
        <taxon>Jatrophihabitans</taxon>
    </lineage>
</organism>
<reference evidence="2" key="1">
    <citation type="submission" date="2023-07" db="EMBL/GenBank/DDBJ databases">
        <title>30 novel species of actinomycetes from the DSMZ collection.</title>
        <authorList>
            <person name="Nouioui I."/>
        </authorList>
    </citation>
    <scope>NUCLEOTIDE SEQUENCE [LARGE SCALE GENOMIC DNA]</scope>
    <source>
        <strain evidence="2">DSM 44399</strain>
    </source>
</reference>
<comment type="caution">
    <text evidence="1">The sequence shown here is derived from an EMBL/GenBank/DDBJ whole genome shotgun (WGS) entry which is preliminary data.</text>
</comment>
<keyword evidence="2" id="KW-1185">Reference proteome</keyword>